<dbReference type="GO" id="GO:0046872">
    <property type="term" value="F:metal ion binding"/>
    <property type="evidence" value="ECO:0007669"/>
    <property type="project" value="UniProtKB-KW"/>
</dbReference>
<dbReference type="SUPFAM" id="SSF81442">
    <property type="entry name" value="Cytochrome c oxidase subunit I-like"/>
    <property type="match status" value="1"/>
</dbReference>
<evidence type="ECO:0000256" key="14">
    <source>
        <dbReference type="ARBA" id="ARBA00047816"/>
    </source>
</evidence>
<evidence type="ECO:0000256" key="12">
    <source>
        <dbReference type="ARBA" id="ARBA00023008"/>
    </source>
</evidence>
<evidence type="ECO:0000256" key="5">
    <source>
        <dbReference type="ARBA" id="ARBA00022660"/>
    </source>
</evidence>
<evidence type="ECO:0000256" key="11">
    <source>
        <dbReference type="ARBA" id="ARBA00023004"/>
    </source>
</evidence>
<sequence length="637" mass="70374">MTLTEDGRDLRDTGLDEGELDRRLAATWSTPAGLWGALSTVDHKIIGRRYIVTAFLFLALGGILALAMRLQLSRPEARFIGPDRYNQIFTMHGTNMMFLFAVPIMEAMAVYLVPLMVGTRNIAFPRLNAFSYWIYLAGGLLLWVSFAVDTGPDVGWFAYVPLSGPQYAAGKRADIWAQMITFTEVSALAVAVEIVVTVFKQRAPGMSLDRIPLFVWSMLVTSFLIIMAMPAIMIASTALILDRLVGTHFFNPAEGGDVLLWQHLFWFFGHPEVYIIFLPAVGMVSTIVATFTRRPVFGYLAMVMALIATGVLSFGLWVHHMFVAGLPRLGESFFTASSMAIAIPAGLQIFCWLATMWAGRPVFKTPFLFVIGFMVIFVIGGMTGVMVASVPFDTQVHDTYFVVAHFHYVLVGGAVFPLLGAIYYWFPKLTGRMMSETLGRWVFALIFTGFNLTFFPMHILGLQGMPRRIYTYQPEMPWSGLNMFVSLSAVILAAGFLLFFVDAIRSAASDAPAPANPWGASTLEWATSSPPPSYNFLRLPVVGNLEPLSDNPESLAVAAGLSVDRRELIVSSLVEALPEARESSPRNSIWPFWSALATTAMLIWSIFTPWAVVWGSIPVAIALVGWFWPKGVPEDDA</sequence>
<dbReference type="GO" id="GO:0005886">
    <property type="term" value="C:plasma membrane"/>
    <property type="evidence" value="ECO:0007669"/>
    <property type="project" value="UniProtKB-SubCell"/>
</dbReference>
<feature type="transmembrane region" description="Helical" evidence="16">
    <location>
        <begin position="332"/>
        <end position="355"/>
    </location>
</feature>
<comment type="caution">
    <text evidence="19">The sequence shown here is derived from an EMBL/GenBank/DDBJ whole genome shotgun (WGS) entry which is preliminary data.</text>
</comment>
<evidence type="ECO:0000313" key="18">
    <source>
        <dbReference type="EMBL" id="MBB3138616.1"/>
    </source>
</evidence>
<name>A0A3R9BEV9_9HYPH</name>
<comment type="pathway">
    <text evidence="2 16">Energy metabolism; oxidative phosphorylation.</text>
</comment>
<dbReference type="EC" id="7.1.1.9" evidence="16"/>
<evidence type="ECO:0000256" key="16">
    <source>
        <dbReference type="RuleBase" id="RU363061"/>
    </source>
</evidence>
<feature type="transmembrane region" description="Helical" evidence="16">
    <location>
        <begin position="96"/>
        <end position="117"/>
    </location>
</feature>
<evidence type="ECO:0000313" key="20">
    <source>
        <dbReference type="Proteomes" id="UP000277279"/>
    </source>
</evidence>
<dbReference type="AlphaFoldDB" id="A0A3R9BEV9"/>
<dbReference type="PRINTS" id="PR01165">
    <property type="entry name" value="CYCOXIDASEI"/>
</dbReference>
<dbReference type="GO" id="GO:0006119">
    <property type="term" value="P:oxidative phosphorylation"/>
    <property type="evidence" value="ECO:0007669"/>
    <property type="project" value="UniProtKB-UniPathway"/>
</dbReference>
<evidence type="ECO:0000256" key="4">
    <source>
        <dbReference type="ARBA" id="ARBA00022617"/>
    </source>
</evidence>
<comment type="subcellular location">
    <subcellularLocation>
        <location evidence="16">Cell membrane</location>
        <topology evidence="16">Multi-pass membrane protein</topology>
    </subcellularLocation>
    <subcellularLocation>
        <location evidence="1">Membrane</location>
        <topology evidence="1">Multi-pass membrane protein</topology>
    </subcellularLocation>
</comment>
<evidence type="ECO:0000313" key="19">
    <source>
        <dbReference type="EMBL" id="RSB62064.1"/>
    </source>
</evidence>
<dbReference type="Proteomes" id="UP000518315">
    <property type="component" value="Unassembled WGS sequence"/>
</dbReference>
<keyword evidence="13 16" id="KW-0472">Membrane</keyword>
<feature type="transmembrane region" description="Helical" evidence="16">
    <location>
        <begin position="438"/>
        <end position="460"/>
    </location>
</feature>
<evidence type="ECO:0000256" key="7">
    <source>
        <dbReference type="ARBA" id="ARBA00022723"/>
    </source>
</evidence>
<dbReference type="GO" id="GO:0022904">
    <property type="term" value="P:respiratory electron transport chain"/>
    <property type="evidence" value="ECO:0007669"/>
    <property type="project" value="TreeGrafter"/>
</dbReference>
<evidence type="ECO:0000256" key="15">
    <source>
        <dbReference type="RuleBase" id="RU000370"/>
    </source>
</evidence>
<keyword evidence="11 16" id="KW-0408">Iron</keyword>
<gene>
    <name evidence="19" type="primary">ctaD</name>
    <name evidence="19" type="ORF">EFD55_29960</name>
    <name evidence="18" type="ORF">FHS26_006395</name>
</gene>
<feature type="transmembrane region" description="Helical" evidence="16">
    <location>
        <begin position="480"/>
        <end position="501"/>
    </location>
</feature>
<dbReference type="GO" id="GO:0020037">
    <property type="term" value="F:heme binding"/>
    <property type="evidence" value="ECO:0007669"/>
    <property type="project" value="InterPro"/>
</dbReference>
<dbReference type="GO" id="GO:0004129">
    <property type="term" value="F:cytochrome-c oxidase activity"/>
    <property type="evidence" value="ECO:0007669"/>
    <property type="project" value="UniProtKB-EC"/>
</dbReference>
<feature type="transmembrane region" description="Helical" evidence="16">
    <location>
        <begin position="175"/>
        <end position="199"/>
    </location>
</feature>
<feature type="transmembrane region" description="Helical" evidence="16">
    <location>
        <begin position="211"/>
        <end position="241"/>
    </location>
</feature>
<reference evidence="18 21" key="2">
    <citation type="submission" date="2020-08" db="EMBL/GenBank/DDBJ databases">
        <title>Genomic Encyclopedia of Type Strains, Phase III (KMG-III): the genomes of soil and plant-associated and newly described type strains.</title>
        <authorList>
            <person name="Whitman W."/>
        </authorList>
    </citation>
    <scope>NUCLEOTIDE SEQUENCE [LARGE SCALE GENOMIC DNA]</scope>
    <source>
        <strain evidence="18 21">CECT 4113</strain>
    </source>
</reference>
<dbReference type="OrthoDB" id="9803294at2"/>
<keyword evidence="9 15" id="KW-0249">Electron transport</keyword>
<feature type="transmembrane region" description="Helical" evidence="16">
    <location>
        <begin position="367"/>
        <end position="388"/>
    </location>
</feature>
<evidence type="ECO:0000256" key="13">
    <source>
        <dbReference type="ARBA" id="ARBA00023136"/>
    </source>
</evidence>
<dbReference type="Proteomes" id="UP000277279">
    <property type="component" value="Unassembled WGS sequence"/>
</dbReference>
<dbReference type="PROSITE" id="PS00077">
    <property type="entry name" value="COX1_CUB"/>
    <property type="match status" value="1"/>
</dbReference>
<keyword evidence="10 16" id="KW-1133">Transmembrane helix</keyword>
<evidence type="ECO:0000256" key="3">
    <source>
        <dbReference type="ARBA" id="ARBA00022448"/>
    </source>
</evidence>
<dbReference type="CDD" id="cd01662">
    <property type="entry name" value="Ubiquinol_Oxidase_I"/>
    <property type="match status" value="1"/>
</dbReference>
<evidence type="ECO:0000256" key="2">
    <source>
        <dbReference type="ARBA" id="ARBA00004673"/>
    </source>
</evidence>
<comment type="similarity">
    <text evidence="15">Belongs to the heme-copper respiratory oxidase family.</text>
</comment>
<evidence type="ECO:0000259" key="17">
    <source>
        <dbReference type="PROSITE" id="PS50855"/>
    </source>
</evidence>
<dbReference type="InterPro" id="IPR023616">
    <property type="entry name" value="Cyt_c_oxase-like_su1_dom"/>
</dbReference>
<keyword evidence="12 16" id="KW-0186">Copper</keyword>
<accession>A0A3R9BEV9</accession>
<dbReference type="PANTHER" id="PTHR10422:SF18">
    <property type="entry name" value="CYTOCHROME C OXIDASE SUBUNIT 1"/>
    <property type="match status" value="1"/>
</dbReference>
<evidence type="ECO:0000256" key="10">
    <source>
        <dbReference type="ARBA" id="ARBA00022989"/>
    </source>
</evidence>
<dbReference type="RefSeq" id="WP_125850262.1">
    <property type="nucleotide sequence ID" value="NZ_JACHXH010000035.1"/>
</dbReference>
<keyword evidence="21" id="KW-1185">Reference proteome</keyword>
<dbReference type="EMBL" id="RJJT01000032">
    <property type="protein sequence ID" value="RSB62064.1"/>
    <property type="molecule type" value="Genomic_DNA"/>
</dbReference>
<dbReference type="Pfam" id="PF00115">
    <property type="entry name" value="COX1"/>
    <property type="match status" value="1"/>
</dbReference>
<dbReference type="InterPro" id="IPR014241">
    <property type="entry name" value="Cyt_c_oxidase_su1_bac"/>
</dbReference>
<evidence type="ECO:0000256" key="9">
    <source>
        <dbReference type="ARBA" id="ARBA00022982"/>
    </source>
</evidence>
<comment type="catalytic activity">
    <reaction evidence="14 16">
        <text>4 Fe(II)-[cytochrome c] + O2 + 8 H(+)(in) = 4 Fe(III)-[cytochrome c] + 2 H2O + 4 H(+)(out)</text>
        <dbReference type="Rhea" id="RHEA:11436"/>
        <dbReference type="Rhea" id="RHEA-COMP:10350"/>
        <dbReference type="Rhea" id="RHEA-COMP:14399"/>
        <dbReference type="ChEBI" id="CHEBI:15377"/>
        <dbReference type="ChEBI" id="CHEBI:15378"/>
        <dbReference type="ChEBI" id="CHEBI:15379"/>
        <dbReference type="ChEBI" id="CHEBI:29033"/>
        <dbReference type="ChEBI" id="CHEBI:29034"/>
        <dbReference type="EC" id="7.1.1.9"/>
    </reaction>
</comment>
<dbReference type="UniPathway" id="UPA00705"/>
<keyword evidence="7 16" id="KW-0479">Metal-binding</keyword>
<keyword evidence="4 15" id="KW-0349">Heme</keyword>
<dbReference type="Gene3D" id="1.20.210.10">
    <property type="entry name" value="Cytochrome c oxidase-like, subunit I domain"/>
    <property type="match status" value="1"/>
</dbReference>
<evidence type="ECO:0000256" key="6">
    <source>
        <dbReference type="ARBA" id="ARBA00022692"/>
    </source>
</evidence>
<keyword evidence="3 15" id="KW-0813">Transport</keyword>
<dbReference type="PANTHER" id="PTHR10422">
    <property type="entry name" value="CYTOCHROME C OXIDASE SUBUNIT 1"/>
    <property type="match status" value="1"/>
</dbReference>
<proteinExistence type="inferred from homology"/>
<evidence type="ECO:0000256" key="1">
    <source>
        <dbReference type="ARBA" id="ARBA00004141"/>
    </source>
</evidence>
<dbReference type="InterPro" id="IPR023615">
    <property type="entry name" value="Cyt_c_Oxase_su1_BS"/>
</dbReference>
<feature type="transmembrane region" description="Helical" evidence="16">
    <location>
        <begin position="299"/>
        <end position="320"/>
    </location>
</feature>
<dbReference type="PROSITE" id="PS50855">
    <property type="entry name" value="COX1"/>
    <property type="match status" value="1"/>
</dbReference>
<keyword evidence="16" id="KW-1003">Cell membrane</keyword>
<dbReference type="EMBL" id="JACHXH010000035">
    <property type="protein sequence ID" value="MBB3138616.1"/>
    <property type="molecule type" value="Genomic_DNA"/>
</dbReference>
<evidence type="ECO:0000256" key="8">
    <source>
        <dbReference type="ARBA" id="ARBA00022967"/>
    </source>
</evidence>
<reference evidence="19 20" key="1">
    <citation type="submission" date="2018-11" db="EMBL/GenBank/DDBJ databases">
        <authorList>
            <person name="Huo Y."/>
        </authorList>
    </citation>
    <scope>NUCLEOTIDE SEQUENCE [LARGE SCALE GENOMIC DNA]</scope>
    <source>
        <strain evidence="19 20">DSM 30132</strain>
    </source>
</reference>
<organism evidence="19 20">
    <name type="scientific">Rhizobium pisi</name>
    <dbReference type="NCBI Taxonomy" id="574561"/>
    <lineage>
        <taxon>Bacteria</taxon>
        <taxon>Pseudomonadati</taxon>
        <taxon>Pseudomonadota</taxon>
        <taxon>Alphaproteobacteria</taxon>
        <taxon>Hyphomicrobiales</taxon>
        <taxon>Rhizobiaceae</taxon>
        <taxon>Rhizobium/Agrobacterium group</taxon>
        <taxon>Rhizobium</taxon>
    </lineage>
</organism>
<dbReference type="GO" id="GO:0015990">
    <property type="term" value="P:electron transport coupled proton transport"/>
    <property type="evidence" value="ECO:0007669"/>
    <property type="project" value="InterPro"/>
</dbReference>
<keyword evidence="19" id="KW-0560">Oxidoreductase</keyword>
<feature type="transmembrane region" description="Helical" evidence="16">
    <location>
        <begin position="400"/>
        <end position="426"/>
    </location>
</feature>
<feature type="domain" description="Cytochrome oxidase subunit I profile" evidence="17">
    <location>
        <begin position="29"/>
        <end position="543"/>
    </location>
</feature>
<evidence type="ECO:0000313" key="21">
    <source>
        <dbReference type="Proteomes" id="UP000518315"/>
    </source>
</evidence>
<dbReference type="NCBIfam" id="TIGR02891">
    <property type="entry name" value="CtaD_CoxA"/>
    <property type="match status" value="1"/>
</dbReference>
<dbReference type="InterPro" id="IPR000883">
    <property type="entry name" value="Cyt_C_Oxase_1"/>
</dbReference>
<feature type="transmembrane region" description="Helical" evidence="16">
    <location>
        <begin position="613"/>
        <end position="629"/>
    </location>
</feature>
<comment type="function">
    <text evidence="16">Cytochrome c oxidase is the component of the respiratory chain that catalyzes the reduction of oxygen to water. Subunits 1-3 form the functional core of the enzyme complex. CO I is the catalytic subunit of the enzyme. Electrons originating in cytochrome c are transferred via the copper A center of subunit 2 and heme A of subunit 1 to the bimetallic center formed by heme A3 and copper B.</text>
</comment>
<dbReference type="InterPro" id="IPR036927">
    <property type="entry name" value="Cyt_c_oxase-like_su1_sf"/>
</dbReference>
<feature type="transmembrane region" description="Helical" evidence="16">
    <location>
        <begin position="50"/>
        <end position="68"/>
    </location>
</feature>
<keyword evidence="5 15" id="KW-0679">Respiratory chain</keyword>
<protein>
    <recommendedName>
        <fullName evidence="16">Cytochrome c oxidase subunit 1</fullName>
        <ecNumber evidence="16">7.1.1.9</ecNumber>
    </recommendedName>
</protein>
<keyword evidence="6 15" id="KW-0812">Transmembrane</keyword>
<dbReference type="GO" id="GO:0016491">
    <property type="term" value="F:oxidoreductase activity"/>
    <property type="evidence" value="ECO:0007669"/>
    <property type="project" value="UniProtKB-KW"/>
</dbReference>
<feature type="transmembrane region" description="Helical" evidence="16">
    <location>
        <begin position="273"/>
        <end position="292"/>
    </location>
</feature>
<keyword evidence="8" id="KW-1278">Translocase</keyword>
<feature type="transmembrane region" description="Helical" evidence="16">
    <location>
        <begin position="129"/>
        <end position="148"/>
    </location>
</feature>